<dbReference type="EMBL" id="JBBWWQ010000016">
    <property type="protein sequence ID" value="KAK8925946.1"/>
    <property type="molecule type" value="Genomic_DNA"/>
</dbReference>
<dbReference type="InterPro" id="IPR038765">
    <property type="entry name" value="Papain-like_cys_pep_sf"/>
</dbReference>
<dbReference type="GO" id="GO:0006508">
    <property type="term" value="P:proteolysis"/>
    <property type="evidence" value="ECO:0007669"/>
    <property type="project" value="InterPro"/>
</dbReference>
<dbReference type="Pfam" id="PF00112">
    <property type="entry name" value="Peptidase_C1"/>
    <property type="match status" value="1"/>
</dbReference>
<dbReference type="Gene3D" id="2.40.50.170">
    <property type="entry name" value="Cysteine proteinases. Chain C"/>
    <property type="match status" value="1"/>
</dbReference>
<sequence>MMVEGYGQTLNVIKYWILRNSWGKMWGEGGYMRIICGASNPGGLCGIATDTYYPIIY</sequence>
<dbReference type="Proteomes" id="UP001418222">
    <property type="component" value="Unassembled WGS sequence"/>
</dbReference>
<organism evidence="2 3">
    <name type="scientific">Platanthera zijinensis</name>
    <dbReference type="NCBI Taxonomy" id="2320716"/>
    <lineage>
        <taxon>Eukaryota</taxon>
        <taxon>Viridiplantae</taxon>
        <taxon>Streptophyta</taxon>
        <taxon>Embryophyta</taxon>
        <taxon>Tracheophyta</taxon>
        <taxon>Spermatophyta</taxon>
        <taxon>Magnoliopsida</taxon>
        <taxon>Liliopsida</taxon>
        <taxon>Asparagales</taxon>
        <taxon>Orchidaceae</taxon>
        <taxon>Orchidoideae</taxon>
        <taxon>Orchideae</taxon>
        <taxon>Orchidinae</taxon>
        <taxon>Platanthera</taxon>
    </lineage>
</organism>
<evidence type="ECO:0000313" key="3">
    <source>
        <dbReference type="Proteomes" id="UP001418222"/>
    </source>
</evidence>
<dbReference type="SUPFAM" id="SSF54001">
    <property type="entry name" value="Cysteine proteinases"/>
    <property type="match status" value="1"/>
</dbReference>
<proteinExistence type="predicted"/>
<dbReference type="PROSITE" id="PS00640">
    <property type="entry name" value="THIOL_PROTEASE_ASN"/>
    <property type="match status" value="1"/>
</dbReference>
<dbReference type="InterPro" id="IPR000668">
    <property type="entry name" value="Peptidase_C1A_C"/>
</dbReference>
<name>A0AAP0B2X7_9ASPA</name>
<accession>A0AAP0B2X7</accession>
<keyword evidence="3" id="KW-1185">Reference proteome</keyword>
<dbReference type="AlphaFoldDB" id="A0AAP0B2X7"/>
<comment type="caution">
    <text evidence="2">The sequence shown here is derived from an EMBL/GenBank/DDBJ whole genome shotgun (WGS) entry which is preliminary data.</text>
</comment>
<evidence type="ECO:0000259" key="1">
    <source>
        <dbReference type="Pfam" id="PF00112"/>
    </source>
</evidence>
<gene>
    <name evidence="2" type="primary">CEP3</name>
    <name evidence="2" type="ORF">KSP39_PZI018712</name>
</gene>
<feature type="domain" description="Peptidase C1A papain C-terminal" evidence="1">
    <location>
        <begin position="3"/>
        <end position="55"/>
    </location>
</feature>
<dbReference type="GO" id="GO:0008234">
    <property type="term" value="F:cysteine-type peptidase activity"/>
    <property type="evidence" value="ECO:0007669"/>
    <property type="project" value="InterPro"/>
</dbReference>
<reference evidence="2 3" key="1">
    <citation type="journal article" date="2022" name="Nat. Plants">
        <title>Genomes of leafy and leafless Platanthera orchids illuminate the evolution of mycoheterotrophy.</title>
        <authorList>
            <person name="Li M.H."/>
            <person name="Liu K.W."/>
            <person name="Li Z."/>
            <person name="Lu H.C."/>
            <person name="Ye Q.L."/>
            <person name="Zhang D."/>
            <person name="Wang J.Y."/>
            <person name="Li Y.F."/>
            <person name="Zhong Z.M."/>
            <person name="Liu X."/>
            <person name="Yu X."/>
            <person name="Liu D.K."/>
            <person name="Tu X.D."/>
            <person name="Liu B."/>
            <person name="Hao Y."/>
            <person name="Liao X.Y."/>
            <person name="Jiang Y.T."/>
            <person name="Sun W.H."/>
            <person name="Chen J."/>
            <person name="Chen Y.Q."/>
            <person name="Ai Y."/>
            <person name="Zhai J.W."/>
            <person name="Wu S.S."/>
            <person name="Zhou Z."/>
            <person name="Hsiao Y.Y."/>
            <person name="Wu W.L."/>
            <person name="Chen Y.Y."/>
            <person name="Lin Y.F."/>
            <person name="Hsu J.L."/>
            <person name="Li C.Y."/>
            <person name="Wang Z.W."/>
            <person name="Zhao X."/>
            <person name="Zhong W.Y."/>
            <person name="Ma X.K."/>
            <person name="Ma L."/>
            <person name="Huang J."/>
            <person name="Chen G.Z."/>
            <person name="Huang M.Z."/>
            <person name="Huang L."/>
            <person name="Peng D.H."/>
            <person name="Luo Y.B."/>
            <person name="Zou S.Q."/>
            <person name="Chen S.P."/>
            <person name="Lan S."/>
            <person name="Tsai W.C."/>
            <person name="Van de Peer Y."/>
            <person name="Liu Z.J."/>
        </authorList>
    </citation>
    <scope>NUCLEOTIDE SEQUENCE [LARGE SCALE GENOMIC DNA]</scope>
    <source>
        <strain evidence="2">Lor287</strain>
    </source>
</reference>
<dbReference type="InterPro" id="IPR025661">
    <property type="entry name" value="Pept_asp_AS"/>
</dbReference>
<protein>
    <submittedName>
        <fullName evidence="2">KDEL-tailed cysteine endopeptidase CEP3</fullName>
    </submittedName>
</protein>
<evidence type="ECO:0000313" key="2">
    <source>
        <dbReference type="EMBL" id="KAK8925946.1"/>
    </source>
</evidence>